<organism evidence="1 2">
    <name type="scientific">Elysia crispata</name>
    <name type="common">lettuce slug</name>
    <dbReference type="NCBI Taxonomy" id="231223"/>
    <lineage>
        <taxon>Eukaryota</taxon>
        <taxon>Metazoa</taxon>
        <taxon>Spiralia</taxon>
        <taxon>Lophotrochozoa</taxon>
        <taxon>Mollusca</taxon>
        <taxon>Gastropoda</taxon>
        <taxon>Heterobranchia</taxon>
        <taxon>Euthyneura</taxon>
        <taxon>Panpulmonata</taxon>
        <taxon>Sacoglossa</taxon>
        <taxon>Placobranchoidea</taxon>
        <taxon>Plakobranchidae</taxon>
        <taxon>Elysia</taxon>
    </lineage>
</organism>
<sequence>MAEWVFRLSGGLRLDPVPELRMSGRAGRHWSKTDTRGASRGVWGHSHRDCHASSFLGAGVNNGVVAEFGSCRSISENFKCHERFRKLHSHKTTLS</sequence>
<dbReference type="EMBL" id="JAWDGP010000779">
    <property type="protein sequence ID" value="KAK3797305.1"/>
    <property type="molecule type" value="Genomic_DNA"/>
</dbReference>
<comment type="caution">
    <text evidence="1">The sequence shown here is derived from an EMBL/GenBank/DDBJ whole genome shotgun (WGS) entry which is preliminary data.</text>
</comment>
<dbReference type="AlphaFoldDB" id="A0AAE1B126"/>
<name>A0AAE1B126_9GAST</name>
<evidence type="ECO:0000313" key="1">
    <source>
        <dbReference type="EMBL" id="KAK3797305.1"/>
    </source>
</evidence>
<evidence type="ECO:0000313" key="2">
    <source>
        <dbReference type="Proteomes" id="UP001283361"/>
    </source>
</evidence>
<proteinExistence type="predicted"/>
<accession>A0AAE1B126</accession>
<keyword evidence="2" id="KW-1185">Reference proteome</keyword>
<protein>
    <submittedName>
        <fullName evidence="1">Uncharacterized protein</fullName>
    </submittedName>
</protein>
<dbReference type="Proteomes" id="UP001283361">
    <property type="component" value="Unassembled WGS sequence"/>
</dbReference>
<reference evidence="1" key="1">
    <citation type="journal article" date="2023" name="G3 (Bethesda)">
        <title>A reference genome for the long-term kleptoplast-retaining sea slug Elysia crispata morphotype clarki.</title>
        <authorList>
            <person name="Eastman K.E."/>
            <person name="Pendleton A.L."/>
            <person name="Shaikh M.A."/>
            <person name="Suttiyut T."/>
            <person name="Ogas R."/>
            <person name="Tomko P."/>
            <person name="Gavelis G."/>
            <person name="Widhalm J.R."/>
            <person name="Wisecaver J.H."/>
        </authorList>
    </citation>
    <scope>NUCLEOTIDE SEQUENCE</scope>
    <source>
        <strain evidence="1">ECLA1</strain>
    </source>
</reference>
<gene>
    <name evidence="1" type="ORF">RRG08_014933</name>
</gene>